<name>A0A8E2B0I7_9APHY</name>
<sequence>MPTQSSALLCICTSQILYGGLQDIEQTEQAYTLPRSPKHRAVILSRLKHMYIWLISRILSYLLWETHQLPPVWVSPRKKRYLSPFMFTVSPNVAPTSPAPRVRS</sequence>
<protein>
    <submittedName>
        <fullName evidence="1">Uncharacterized protein</fullName>
    </submittedName>
</protein>
<gene>
    <name evidence="1" type="ORF">OBBRIDRAFT_512948</name>
</gene>
<dbReference type="AlphaFoldDB" id="A0A8E2B0I7"/>
<dbReference type="EMBL" id="KV722381">
    <property type="protein sequence ID" value="OCH91679.1"/>
    <property type="molecule type" value="Genomic_DNA"/>
</dbReference>
<evidence type="ECO:0000313" key="2">
    <source>
        <dbReference type="Proteomes" id="UP000250043"/>
    </source>
</evidence>
<dbReference type="Proteomes" id="UP000250043">
    <property type="component" value="Unassembled WGS sequence"/>
</dbReference>
<accession>A0A8E2B0I7</accession>
<keyword evidence="2" id="KW-1185">Reference proteome</keyword>
<evidence type="ECO:0000313" key="1">
    <source>
        <dbReference type="EMBL" id="OCH91679.1"/>
    </source>
</evidence>
<proteinExistence type="predicted"/>
<reference evidence="1 2" key="1">
    <citation type="submission" date="2016-07" db="EMBL/GenBank/DDBJ databases">
        <title>Draft genome of the white-rot fungus Obba rivulosa 3A-2.</title>
        <authorList>
            <consortium name="DOE Joint Genome Institute"/>
            <person name="Miettinen O."/>
            <person name="Riley R."/>
            <person name="Acob R."/>
            <person name="Barry K."/>
            <person name="Cullen D."/>
            <person name="De Vries R."/>
            <person name="Hainaut M."/>
            <person name="Hatakka A."/>
            <person name="Henrissat B."/>
            <person name="Hilden K."/>
            <person name="Kuo R."/>
            <person name="Labutti K."/>
            <person name="Lipzen A."/>
            <person name="Makela M.R."/>
            <person name="Sandor L."/>
            <person name="Spatafora J.W."/>
            <person name="Grigoriev I.V."/>
            <person name="Hibbett D.S."/>
        </authorList>
    </citation>
    <scope>NUCLEOTIDE SEQUENCE [LARGE SCALE GENOMIC DNA]</scope>
    <source>
        <strain evidence="1 2">3A-2</strain>
    </source>
</reference>
<organism evidence="1 2">
    <name type="scientific">Obba rivulosa</name>
    <dbReference type="NCBI Taxonomy" id="1052685"/>
    <lineage>
        <taxon>Eukaryota</taxon>
        <taxon>Fungi</taxon>
        <taxon>Dikarya</taxon>
        <taxon>Basidiomycota</taxon>
        <taxon>Agaricomycotina</taxon>
        <taxon>Agaricomycetes</taxon>
        <taxon>Polyporales</taxon>
        <taxon>Gelatoporiaceae</taxon>
        <taxon>Obba</taxon>
    </lineage>
</organism>